<reference evidence="7 8" key="1">
    <citation type="journal article" date="2019" name="Nat. Ecol. Evol.">
        <title>Megaphylogeny resolves global patterns of mushroom evolution.</title>
        <authorList>
            <person name="Varga T."/>
            <person name="Krizsan K."/>
            <person name="Foldi C."/>
            <person name="Dima B."/>
            <person name="Sanchez-Garcia M."/>
            <person name="Sanchez-Ramirez S."/>
            <person name="Szollosi G.J."/>
            <person name="Szarkandi J.G."/>
            <person name="Papp V."/>
            <person name="Albert L."/>
            <person name="Andreopoulos W."/>
            <person name="Angelini C."/>
            <person name="Antonin V."/>
            <person name="Barry K.W."/>
            <person name="Bougher N.L."/>
            <person name="Buchanan P."/>
            <person name="Buyck B."/>
            <person name="Bense V."/>
            <person name="Catcheside P."/>
            <person name="Chovatia M."/>
            <person name="Cooper J."/>
            <person name="Damon W."/>
            <person name="Desjardin D."/>
            <person name="Finy P."/>
            <person name="Geml J."/>
            <person name="Haridas S."/>
            <person name="Hughes K."/>
            <person name="Justo A."/>
            <person name="Karasinski D."/>
            <person name="Kautmanova I."/>
            <person name="Kiss B."/>
            <person name="Kocsube S."/>
            <person name="Kotiranta H."/>
            <person name="LaButti K.M."/>
            <person name="Lechner B.E."/>
            <person name="Liimatainen K."/>
            <person name="Lipzen A."/>
            <person name="Lukacs Z."/>
            <person name="Mihaltcheva S."/>
            <person name="Morgado L.N."/>
            <person name="Niskanen T."/>
            <person name="Noordeloos M.E."/>
            <person name="Ohm R.A."/>
            <person name="Ortiz-Santana B."/>
            <person name="Ovrebo C."/>
            <person name="Racz N."/>
            <person name="Riley R."/>
            <person name="Savchenko A."/>
            <person name="Shiryaev A."/>
            <person name="Soop K."/>
            <person name="Spirin V."/>
            <person name="Szebenyi C."/>
            <person name="Tomsovsky M."/>
            <person name="Tulloss R.E."/>
            <person name="Uehling J."/>
            <person name="Grigoriev I.V."/>
            <person name="Vagvolgyi C."/>
            <person name="Papp T."/>
            <person name="Martin F.M."/>
            <person name="Miettinen O."/>
            <person name="Hibbett D.S."/>
            <person name="Nagy L.G."/>
        </authorList>
    </citation>
    <scope>NUCLEOTIDE SEQUENCE [LARGE SCALE GENOMIC DNA]</scope>
    <source>
        <strain evidence="7 8">CBS 962.96</strain>
    </source>
</reference>
<accession>A0A4S8MTC9</accession>
<dbReference type="PROSITE" id="PS50166">
    <property type="entry name" value="IMPORTIN_B_NT"/>
    <property type="match status" value="1"/>
</dbReference>
<evidence type="ECO:0000256" key="1">
    <source>
        <dbReference type="ARBA" id="ARBA00004123"/>
    </source>
</evidence>
<evidence type="ECO:0000256" key="3">
    <source>
        <dbReference type="ARBA" id="ARBA00022927"/>
    </source>
</evidence>
<dbReference type="Pfam" id="PF25018">
    <property type="entry name" value="HEAT_IPO9_c"/>
    <property type="match status" value="1"/>
</dbReference>
<keyword evidence="8" id="KW-1185">Reference proteome</keyword>
<evidence type="ECO:0000313" key="8">
    <source>
        <dbReference type="Proteomes" id="UP000297245"/>
    </source>
</evidence>
<dbReference type="EMBL" id="ML179042">
    <property type="protein sequence ID" value="THV06438.1"/>
    <property type="molecule type" value="Genomic_DNA"/>
</dbReference>
<dbReference type="GO" id="GO:0031267">
    <property type="term" value="F:small GTPase binding"/>
    <property type="evidence" value="ECO:0007669"/>
    <property type="project" value="InterPro"/>
</dbReference>
<organism evidence="7 8">
    <name type="scientific">Dendrothele bispora (strain CBS 962.96)</name>
    <dbReference type="NCBI Taxonomy" id="1314807"/>
    <lineage>
        <taxon>Eukaryota</taxon>
        <taxon>Fungi</taxon>
        <taxon>Dikarya</taxon>
        <taxon>Basidiomycota</taxon>
        <taxon>Agaricomycotina</taxon>
        <taxon>Agaricomycetes</taxon>
        <taxon>Agaricomycetidae</taxon>
        <taxon>Agaricales</taxon>
        <taxon>Agaricales incertae sedis</taxon>
        <taxon>Dendrothele</taxon>
    </lineage>
</organism>
<keyword evidence="3" id="KW-0653">Protein transport</keyword>
<gene>
    <name evidence="7" type="ORF">K435DRAFT_743476</name>
</gene>
<dbReference type="Pfam" id="PF03810">
    <property type="entry name" value="IBN_N"/>
    <property type="match status" value="1"/>
</dbReference>
<sequence>MASPAEVADVLSKTLSSDPNTRMSAELKLSELLARPEIGLALSQIVITQDADMNIRQMSLFRHSANIVLRKYVRERWSPYFPTFKGSAPNVEVKNQIRQAVFHGLSDPARKIRTLCAHAISSIANCDWPDEWPDLLTSLIGLLSSNSPESVHGAMQVFTEFIKSDLTEDQILPVLRDLLPVLLSILGSTETQTPLTRSRTVSVFRQCVISLFMVKDQHPQAVKEAIASVLPVWLEAFKVLLNIDPRQDVQGTKWDGIAVRIQIFKTLDTIHTSFPRAVVPYLPNLLAASLNHLNSLYPTFEKYYLSSSETIPRSEEDEPMEFTQLITSVLDFVSAIARGGRAREWFTGETSAALISSIFNYIQMTDQDEEEWANNANAFVAQEDDDLASYSVRVAGLDLLTCLMDRTPAKTTSTCHSVIQQAVSSSDQVRSAGKKDWWRPLEAALAAVGSQADTVQECIEDEIESGRSKPIDIESLLTNVVPTILGQNDCPFLQGRGFVFASQYAKLLPVQLAGQYLDAAIQVIEASDASIPIKVSAVKAVHNFCTGSDDSALAPFIPRIAKDLGPFLLVTSEDTLSLVLETLAVVVEVDKGKWLTQELASALVVSTLEVWTKNNKDPIFLSIFPDIINSIAAAATPGIYETVVQQAMPPLCNAISSATPGQGYISGSAIELVGAIVRAANVNGNGQGLGDNFFSMLAPHLFKCLGEVEDRDVLQNGISCLTLIVRKDHTQLLTWRDSSGQSGLDYVLRLVARILQSEDESAGLTIGELIIHLLRRAGDAVVPVLPELLHAMVMRMLSAKTASFVQSLVIPFTFLLNNQRDTVLSLLEEMNIHGRTGLDVLIQTWCENAETFQGFWPSRSSTMALTQLFMSERPSLQTLTVKGDIVIKPETKDVIMTRSRTKATPTEFTNVSFPVKAIKILLHEIQSGGEAATIGASQDEFKDVDSDDGDDDWADADGGGKEEEFEFLSELIGPKGMAFDNDDILEDSDDEDLKGDSISQMDMQSHLTTFFRESAQRNVNHFSSIMDQLSTEESLVVKRILNQA</sequence>
<evidence type="ECO:0000313" key="7">
    <source>
        <dbReference type="EMBL" id="THV06438.1"/>
    </source>
</evidence>
<keyword evidence="4" id="KW-0539">Nucleus</keyword>
<dbReference type="GO" id="GO:0005829">
    <property type="term" value="C:cytosol"/>
    <property type="evidence" value="ECO:0007669"/>
    <property type="project" value="TreeGrafter"/>
</dbReference>
<evidence type="ECO:0000256" key="5">
    <source>
        <dbReference type="SAM" id="MobiDB-lite"/>
    </source>
</evidence>
<dbReference type="SMART" id="SM00913">
    <property type="entry name" value="IBN_N"/>
    <property type="match status" value="1"/>
</dbReference>
<dbReference type="AlphaFoldDB" id="A0A4S8MTC9"/>
<dbReference type="GO" id="GO:0005635">
    <property type="term" value="C:nuclear envelope"/>
    <property type="evidence" value="ECO:0007669"/>
    <property type="project" value="TreeGrafter"/>
</dbReference>
<dbReference type="InterPro" id="IPR016024">
    <property type="entry name" value="ARM-type_fold"/>
</dbReference>
<name>A0A4S8MTC9_DENBC</name>
<dbReference type="Proteomes" id="UP000297245">
    <property type="component" value="Unassembled WGS sequence"/>
</dbReference>
<dbReference type="InterPro" id="IPR011989">
    <property type="entry name" value="ARM-like"/>
</dbReference>
<proteinExistence type="predicted"/>
<dbReference type="PANTHER" id="PTHR10997:SF9">
    <property type="entry name" value="IMPORTIN-9"/>
    <property type="match status" value="1"/>
</dbReference>
<dbReference type="InterPro" id="IPR001494">
    <property type="entry name" value="Importin-beta_N"/>
</dbReference>
<keyword evidence="2" id="KW-0813">Transport</keyword>
<evidence type="ECO:0000256" key="2">
    <source>
        <dbReference type="ARBA" id="ARBA00022448"/>
    </source>
</evidence>
<dbReference type="Gene3D" id="1.25.10.10">
    <property type="entry name" value="Leucine-rich Repeat Variant"/>
    <property type="match status" value="1"/>
</dbReference>
<dbReference type="OrthoDB" id="431626at2759"/>
<dbReference type="PANTHER" id="PTHR10997">
    <property type="entry name" value="IMPORTIN-7, 8, 11"/>
    <property type="match status" value="1"/>
</dbReference>
<feature type="region of interest" description="Disordered" evidence="5">
    <location>
        <begin position="932"/>
        <end position="951"/>
    </location>
</feature>
<dbReference type="InterPro" id="IPR056840">
    <property type="entry name" value="HEAT_IPO9_central"/>
</dbReference>
<evidence type="ECO:0000256" key="4">
    <source>
        <dbReference type="ARBA" id="ARBA00023242"/>
    </source>
</evidence>
<dbReference type="SUPFAM" id="SSF48371">
    <property type="entry name" value="ARM repeat"/>
    <property type="match status" value="1"/>
</dbReference>
<evidence type="ECO:0000259" key="6">
    <source>
        <dbReference type="PROSITE" id="PS50166"/>
    </source>
</evidence>
<protein>
    <submittedName>
        <fullName evidence="7">ARM repeat-containing protein</fullName>
    </submittedName>
</protein>
<comment type="subcellular location">
    <subcellularLocation>
        <location evidence="1">Nucleus</location>
    </subcellularLocation>
</comment>
<dbReference type="GO" id="GO:0006606">
    <property type="term" value="P:protein import into nucleus"/>
    <property type="evidence" value="ECO:0007669"/>
    <property type="project" value="TreeGrafter"/>
</dbReference>
<feature type="domain" description="Importin N-terminal" evidence="6">
    <location>
        <begin position="25"/>
        <end position="107"/>
    </location>
</feature>